<comment type="caution">
    <text evidence="3">The sequence shown here is derived from an EMBL/GenBank/DDBJ whole genome shotgun (WGS) entry which is preliminary data.</text>
</comment>
<name>A0ABD0ZVS9_CARAN</name>
<dbReference type="Pfam" id="PF14392">
    <property type="entry name" value="zf-CCHC_4"/>
    <property type="match status" value="1"/>
</dbReference>
<reference evidence="3 4" key="1">
    <citation type="submission" date="2024-04" db="EMBL/GenBank/DDBJ databases">
        <title>Genome assembly C_amara_ONT_v2.</title>
        <authorList>
            <person name="Yant L."/>
            <person name="Moore C."/>
            <person name="Slenker M."/>
        </authorList>
    </citation>
    <scope>NUCLEOTIDE SEQUENCE [LARGE SCALE GENOMIC DNA]</scope>
    <source>
        <tissue evidence="3">Leaf</tissue>
    </source>
</reference>
<feature type="domain" description="Zinc knuckle CX2CX4HX4C" evidence="2">
    <location>
        <begin position="122"/>
        <end position="169"/>
    </location>
</feature>
<accession>A0ABD0ZVS9</accession>
<gene>
    <name evidence="3" type="ORF">V5N11_002986</name>
</gene>
<evidence type="ECO:0008006" key="5">
    <source>
        <dbReference type="Google" id="ProtNLM"/>
    </source>
</evidence>
<evidence type="ECO:0000313" key="3">
    <source>
        <dbReference type="EMBL" id="KAL1198723.1"/>
    </source>
</evidence>
<feature type="domain" description="DUF4283" evidence="1">
    <location>
        <begin position="4"/>
        <end position="61"/>
    </location>
</feature>
<dbReference type="Pfam" id="PF14111">
    <property type="entry name" value="DUF4283"/>
    <property type="match status" value="1"/>
</dbReference>
<keyword evidence="4" id="KW-1185">Reference proteome</keyword>
<dbReference type="InterPro" id="IPR025836">
    <property type="entry name" value="Zn_knuckle_CX2CX4HX4C"/>
</dbReference>
<dbReference type="EMBL" id="JBANAX010000659">
    <property type="protein sequence ID" value="KAL1198723.1"/>
    <property type="molecule type" value="Genomic_DNA"/>
</dbReference>
<sequence length="195" mass="23022">MSGMILDMPRVWRLYSRVRGVPLSNERFQFVFKYEDDLQEVLNAGAWMYDDWSMVLEKWVESPPADYLQILPIWIRLRNIPVNHYTAECIEKIAERVGVVKMVLFDPSKLNHLGFERVLVWFDISKALKNFVPVKLPSDEVVHVGVEYERVRKRCFQCKRLTHDKDRCPISPLNRQKVVTEGFNQVAARLDFSTY</sequence>
<dbReference type="Proteomes" id="UP001558713">
    <property type="component" value="Unassembled WGS sequence"/>
</dbReference>
<dbReference type="PANTHER" id="PTHR31286">
    <property type="entry name" value="GLYCINE-RICH CELL WALL STRUCTURAL PROTEIN 1.8-LIKE"/>
    <property type="match status" value="1"/>
</dbReference>
<protein>
    <recommendedName>
        <fullName evidence="5">DUF4283 domain-containing protein</fullName>
    </recommendedName>
</protein>
<evidence type="ECO:0000259" key="1">
    <source>
        <dbReference type="Pfam" id="PF14111"/>
    </source>
</evidence>
<dbReference type="InterPro" id="IPR040256">
    <property type="entry name" value="At4g02000-like"/>
</dbReference>
<dbReference type="PANTHER" id="PTHR31286:SF178">
    <property type="entry name" value="DUF4283 DOMAIN-CONTAINING PROTEIN"/>
    <property type="match status" value="1"/>
</dbReference>
<evidence type="ECO:0000313" key="4">
    <source>
        <dbReference type="Proteomes" id="UP001558713"/>
    </source>
</evidence>
<dbReference type="InterPro" id="IPR025558">
    <property type="entry name" value="DUF4283"/>
</dbReference>
<evidence type="ECO:0000259" key="2">
    <source>
        <dbReference type="Pfam" id="PF14392"/>
    </source>
</evidence>
<proteinExistence type="predicted"/>
<dbReference type="AlphaFoldDB" id="A0ABD0ZVS9"/>
<organism evidence="3 4">
    <name type="scientific">Cardamine amara subsp. amara</name>
    <dbReference type="NCBI Taxonomy" id="228776"/>
    <lineage>
        <taxon>Eukaryota</taxon>
        <taxon>Viridiplantae</taxon>
        <taxon>Streptophyta</taxon>
        <taxon>Embryophyta</taxon>
        <taxon>Tracheophyta</taxon>
        <taxon>Spermatophyta</taxon>
        <taxon>Magnoliopsida</taxon>
        <taxon>eudicotyledons</taxon>
        <taxon>Gunneridae</taxon>
        <taxon>Pentapetalae</taxon>
        <taxon>rosids</taxon>
        <taxon>malvids</taxon>
        <taxon>Brassicales</taxon>
        <taxon>Brassicaceae</taxon>
        <taxon>Cardamineae</taxon>
        <taxon>Cardamine</taxon>
    </lineage>
</organism>